<evidence type="ECO:0000313" key="2">
    <source>
        <dbReference type="Proteomes" id="UP001225646"/>
    </source>
</evidence>
<dbReference type="EMBL" id="JAUSTR010000006">
    <property type="protein sequence ID" value="MDQ0162711.1"/>
    <property type="molecule type" value="Genomic_DNA"/>
</dbReference>
<organism evidence="1 2">
    <name type="scientific">Aeribacillus alveayuensis</name>
    <dbReference type="NCBI Taxonomy" id="279215"/>
    <lineage>
        <taxon>Bacteria</taxon>
        <taxon>Bacillati</taxon>
        <taxon>Bacillota</taxon>
        <taxon>Bacilli</taxon>
        <taxon>Bacillales</taxon>
        <taxon>Bacillaceae</taxon>
        <taxon>Aeribacillus</taxon>
    </lineage>
</organism>
<comment type="caution">
    <text evidence="1">The sequence shown here is derived from an EMBL/GenBank/DDBJ whole genome shotgun (WGS) entry which is preliminary data.</text>
</comment>
<protein>
    <submittedName>
        <fullName evidence="1">Uncharacterized protein</fullName>
    </submittedName>
</protein>
<proteinExistence type="predicted"/>
<evidence type="ECO:0000313" key="1">
    <source>
        <dbReference type="EMBL" id="MDQ0162711.1"/>
    </source>
</evidence>
<dbReference type="Proteomes" id="UP001225646">
    <property type="component" value="Unassembled WGS sequence"/>
</dbReference>
<sequence>MPEFKVPKEHEPIWREDVKLPSFSKSQPIY</sequence>
<accession>A0ABT9VP02</accession>
<name>A0ABT9VP02_9BACI</name>
<keyword evidence="2" id="KW-1185">Reference proteome</keyword>
<reference evidence="1 2" key="1">
    <citation type="submission" date="2023-07" db="EMBL/GenBank/DDBJ databases">
        <title>Genomic Encyclopedia of Type Strains, Phase IV (KMG-IV): sequencing the most valuable type-strain genomes for metagenomic binning, comparative biology and taxonomic classification.</title>
        <authorList>
            <person name="Goeker M."/>
        </authorList>
    </citation>
    <scope>NUCLEOTIDE SEQUENCE [LARGE SCALE GENOMIC DNA]</scope>
    <source>
        <strain evidence="1 2">DSM 19092</strain>
    </source>
</reference>
<gene>
    <name evidence="1" type="ORF">J2S06_001788</name>
</gene>